<evidence type="ECO:0000313" key="2">
    <source>
        <dbReference type="EMBL" id="EYC25287.1"/>
    </source>
</evidence>
<name>A0A016VE24_9BILA</name>
<evidence type="ECO:0000256" key="1">
    <source>
        <dbReference type="SAM" id="MobiDB-lite"/>
    </source>
</evidence>
<gene>
    <name evidence="2" type="primary">Acey_s0012.g1804</name>
    <name evidence="2" type="ORF">Y032_0012g1804</name>
</gene>
<comment type="caution">
    <text evidence="2">The sequence shown here is derived from an EMBL/GenBank/DDBJ whole genome shotgun (WGS) entry which is preliminary data.</text>
</comment>
<dbReference type="Proteomes" id="UP000024635">
    <property type="component" value="Unassembled WGS sequence"/>
</dbReference>
<proteinExistence type="predicted"/>
<reference evidence="3" key="1">
    <citation type="journal article" date="2015" name="Nat. Genet.">
        <title>The genome and transcriptome of the zoonotic hookworm Ancylostoma ceylanicum identify infection-specific gene families.</title>
        <authorList>
            <person name="Schwarz E.M."/>
            <person name="Hu Y."/>
            <person name="Antoshechkin I."/>
            <person name="Miller M.M."/>
            <person name="Sternberg P.W."/>
            <person name="Aroian R.V."/>
        </authorList>
    </citation>
    <scope>NUCLEOTIDE SEQUENCE</scope>
    <source>
        <strain evidence="3">HY135</strain>
    </source>
</reference>
<accession>A0A016VE24</accession>
<dbReference type="EMBL" id="JARK01001348">
    <property type="protein sequence ID" value="EYC25287.1"/>
    <property type="molecule type" value="Genomic_DNA"/>
</dbReference>
<feature type="compositionally biased region" description="Acidic residues" evidence="1">
    <location>
        <begin position="132"/>
        <end position="147"/>
    </location>
</feature>
<sequence length="160" mass="18627">MAAPVSSYFAMTEQLSAEIAQFRQIKEMRKQRSLAELTELPCENSIPEKRAIFHFHQDKLLAFCLFPMIMGSPPECYEENLMHEPTERGIRHLVFKEIREKMPNNAPSYDCELEDAANFKFESFRNVHGHDDDEEYEDDDDGDDDVLDITPTASMKFIEK</sequence>
<dbReference type="OrthoDB" id="5889856at2759"/>
<protein>
    <submittedName>
        <fullName evidence="2">Uncharacterized protein</fullName>
    </submittedName>
</protein>
<feature type="region of interest" description="Disordered" evidence="1">
    <location>
        <begin position="129"/>
        <end position="160"/>
    </location>
</feature>
<keyword evidence="3" id="KW-1185">Reference proteome</keyword>
<organism evidence="2 3">
    <name type="scientific">Ancylostoma ceylanicum</name>
    <dbReference type="NCBI Taxonomy" id="53326"/>
    <lineage>
        <taxon>Eukaryota</taxon>
        <taxon>Metazoa</taxon>
        <taxon>Ecdysozoa</taxon>
        <taxon>Nematoda</taxon>
        <taxon>Chromadorea</taxon>
        <taxon>Rhabditida</taxon>
        <taxon>Rhabditina</taxon>
        <taxon>Rhabditomorpha</taxon>
        <taxon>Strongyloidea</taxon>
        <taxon>Ancylostomatidae</taxon>
        <taxon>Ancylostomatinae</taxon>
        <taxon>Ancylostoma</taxon>
    </lineage>
</organism>
<evidence type="ECO:0000313" key="3">
    <source>
        <dbReference type="Proteomes" id="UP000024635"/>
    </source>
</evidence>
<dbReference type="AlphaFoldDB" id="A0A016VE24"/>